<comment type="caution">
    <text evidence="1">The sequence shown here is derived from an EMBL/GenBank/DDBJ whole genome shotgun (WGS) entry which is preliminary data.</text>
</comment>
<reference evidence="1 2" key="1">
    <citation type="submission" date="2024-06" db="EMBL/GenBank/DDBJ databases">
        <title>The Natural Products Discovery Center: Release of the First 8490 Sequenced Strains for Exploring Actinobacteria Biosynthetic Diversity.</title>
        <authorList>
            <person name="Kalkreuter E."/>
            <person name="Kautsar S.A."/>
            <person name="Yang D."/>
            <person name="Bader C.D."/>
            <person name="Teijaro C.N."/>
            <person name="Fluegel L."/>
            <person name="Davis C.M."/>
            <person name="Simpson J.R."/>
            <person name="Lauterbach L."/>
            <person name="Steele A.D."/>
            <person name="Gui C."/>
            <person name="Meng S."/>
            <person name="Li G."/>
            <person name="Viehrig K."/>
            <person name="Ye F."/>
            <person name="Su P."/>
            <person name="Kiefer A.F."/>
            <person name="Nichols A."/>
            <person name="Cepeda A.J."/>
            <person name="Yan W."/>
            <person name="Fan B."/>
            <person name="Jiang Y."/>
            <person name="Adhikari A."/>
            <person name="Zheng C.-J."/>
            <person name="Schuster L."/>
            <person name="Cowan T.M."/>
            <person name="Smanski M.J."/>
            <person name="Chevrette M.G."/>
            <person name="De Carvalho L.P.S."/>
            <person name="Shen B."/>
        </authorList>
    </citation>
    <scope>NUCLEOTIDE SEQUENCE [LARGE SCALE GENOMIC DNA]</scope>
    <source>
        <strain evidence="1 2">NPDC000837</strain>
    </source>
</reference>
<dbReference type="EMBL" id="JBEPBX010000045">
    <property type="protein sequence ID" value="MER6617842.1"/>
    <property type="molecule type" value="Genomic_DNA"/>
</dbReference>
<dbReference type="RefSeq" id="WP_189893317.1">
    <property type="nucleotide sequence ID" value="NZ_BMWB01000038.1"/>
</dbReference>
<organism evidence="1 2">
    <name type="scientific">Streptomyces xantholiticus</name>
    <dbReference type="NCBI Taxonomy" id="68285"/>
    <lineage>
        <taxon>Bacteria</taxon>
        <taxon>Bacillati</taxon>
        <taxon>Actinomycetota</taxon>
        <taxon>Actinomycetes</taxon>
        <taxon>Kitasatosporales</taxon>
        <taxon>Streptomycetaceae</taxon>
        <taxon>Streptomyces</taxon>
    </lineage>
</organism>
<accession>A0ABV1V5P3</accession>
<evidence type="ECO:0000313" key="2">
    <source>
        <dbReference type="Proteomes" id="UP001445472"/>
    </source>
</evidence>
<gene>
    <name evidence="1" type="ORF">ABT276_31950</name>
</gene>
<keyword evidence="2" id="KW-1185">Reference proteome</keyword>
<evidence type="ECO:0000313" key="1">
    <source>
        <dbReference type="EMBL" id="MER6617842.1"/>
    </source>
</evidence>
<name>A0ABV1V5P3_9ACTN</name>
<protein>
    <submittedName>
        <fullName evidence="1">Uncharacterized protein</fullName>
    </submittedName>
</protein>
<sequence length="88" mass="9618">MKERKDRYRAALQRGGDIAARSSKIITLNSRYVRMTLEVDPDLQRDLTRWASLPVSALVLASTTVLRTLADTAAAVPRSVGGARHTGP</sequence>
<dbReference type="Proteomes" id="UP001445472">
    <property type="component" value="Unassembled WGS sequence"/>
</dbReference>
<proteinExistence type="predicted"/>